<keyword evidence="2" id="KW-0285">Flavoprotein</keyword>
<evidence type="ECO:0000256" key="3">
    <source>
        <dbReference type="ARBA" id="ARBA00022827"/>
    </source>
</evidence>
<proteinExistence type="inferred from homology"/>
<evidence type="ECO:0000313" key="7">
    <source>
        <dbReference type="Proteomes" id="UP000326565"/>
    </source>
</evidence>
<organism evidence="6 7">
    <name type="scientific">Aspergillus leporis</name>
    <dbReference type="NCBI Taxonomy" id="41062"/>
    <lineage>
        <taxon>Eukaryota</taxon>
        <taxon>Fungi</taxon>
        <taxon>Dikarya</taxon>
        <taxon>Ascomycota</taxon>
        <taxon>Pezizomycotina</taxon>
        <taxon>Eurotiomycetes</taxon>
        <taxon>Eurotiomycetidae</taxon>
        <taxon>Eurotiales</taxon>
        <taxon>Aspergillaceae</taxon>
        <taxon>Aspergillus</taxon>
        <taxon>Aspergillus subgen. Circumdati</taxon>
    </lineage>
</organism>
<reference evidence="6 7" key="1">
    <citation type="submission" date="2019-04" db="EMBL/GenBank/DDBJ databases">
        <title>Friends and foes A comparative genomics study of 23 Aspergillus species from section Flavi.</title>
        <authorList>
            <consortium name="DOE Joint Genome Institute"/>
            <person name="Kjaerbolling I."/>
            <person name="Vesth T."/>
            <person name="Frisvad J.C."/>
            <person name="Nybo J.L."/>
            <person name="Theobald S."/>
            <person name="Kildgaard S."/>
            <person name="Isbrandt T."/>
            <person name="Kuo A."/>
            <person name="Sato A."/>
            <person name="Lyhne E.K."/>
            <person name="Kogle M.E."/>
            <person name="Wiebenga A."/>
            <person name="Kun R.S."/>
            <person name="Lubbers R.J."/>
            <person name="Makela M.R."/>
            <person name="Barry K."/>
            <person name="Chovatia M."/>
            <person name="Clum A."/>
            <person name="Daum C."/>
            <person name="Haridas S."/>
            <person name="He G."/>
            <person name="LaButti K."/>
            <person name="Lipzen A."/>
            <person name="Mondo S."/>
            <person name="Riley R."/>
            <person name="Salamov A."/>
            <person name="Simmons B.A."/>
            <person name="Magnuson J.K."/>
            <person name="Henrissat B."/>
            <person name="Mortensen U.H."/>
            <person name="Larsen T.O."/>
            <person name="Devries R.P."/>
            <person name="Grigoriev I.V."/>
            <person name="Machida M."/>
            <person name="Baker S.E."/>
            <person name="Andersen M.R."/>
        </authorList>
    </citation>
    <scope>NUCLEOTIDE SEQUENCE [LARGE SCALE GENOMIC DNA]</scope>
    <source>
        <strain evidence="6 7">CBS 151.66</strain>
    </source>
</reference>
<accession>A0A5N5X155</accession>
<feature type="domain" description="FAD-binding PCMH-type" evidence="5">
    <location>
        <begin position="1"/>
        <end position="143"/>
    </location>
</feature>
<dbReference type="InterPro" id="IPR016169">
    <property type="entry name" value="FAD-bd_PCMH_sub2"/>
</dbReference>
<comment type="similarity">
    <text evidence="1">Belongs to the oxygen-dependent FAD-linked oxidoreductase family.</text>
</comment>
<dbReference type="PROSITE" id="PS51387">
    <property type="entry name" value="FAD_PCMH"/>
    <property type="match status" value="1"/>
</dbReference>
<keyword evidence="7" id="KW-1185">Reference proteome</keyword>
<dbReference type="InterPro" id="IPR006094">
    <property type="entry name" value="Oxid_FAD_bind_N"/>
</dbReference>
<evidence type="ECO:0000256" key="4">
    <source>
        <dbReference type="ARBA" id="ARBA00023002"/>
    </source>
</evidence>
<sequence>MSNAVQILQDLKSSFAIRGGGHMPIANAANINSSGLSLSEDEYTIKVGPGNRWSNIYDYLEPYGLTVVGGRLGHVGVPGYIIGGGVSNFSNEYGWASANVASITVRVAKVTPDNEYSDLFWALRGGSISFALVTNFELKTIRAPKVTIGMASYGSGVAEKFIDAVQSFTMEGSKAPKAATIPMAEYFSALIRLSPAALKSFLGSDLNASRSTFSSRSMSKWSKELDPALSLLKGSKQRFSMLNFHASNKQAISIVHDTFMEVAKDSLPFGVLVAALAFPAVTEKSITASTANDGDPQSLDVNGAPYIWEKANGQIVKNLQAAGIELAKSIYLNDNLERLKSIRAKYDPDRVFTDLMPGGFKVA</sequence>
<dbReference type="InterPro" id="IPR050416">
    <property type="entry name" value="FAD-linked_Oxidoreductase"/>
</dbReference>
<dbReference type="OrthoDB" id="2151789at2759"/>
<dbReference type="Pfam" id="PF01565">
    <property type="entry name" value="FAD_binding_4"/>
    <property type="match status" value="1"/>
</dbReference>
<gene>
    <name evidence="6" type="ORF">BDV29DRAFT_190968</name>
</gene>
<name>A0A5N5X155_9EURO</name>
<keyword evidence="4" id="KW-0560">Oxidoreductase</keyword>
<dbReference type="SUPFAM" id="SSF56176">
    <property type="entry name" value="FAD-binding/transporter-associated domain-like"/>
    <property type="match status" value="1"/>
</dbReference>
<dbReference type="EMBL" id="ML732209">
    <property type="protein sequence ID" value="KAB8074508.1"/>
    <property type="molecule type" value="Genomic_DNA"/>
</dbReference>
<evidence type="ECO:0000256" key="1">
    <source>
        <dbReference type="ARBA" id="ARBA00005466"/>
    </source>
</evidence>
<dbReference type="InterPro" id="IPR036318">
    <property type="entry name" value="FAD-bd_PCMH-like_sf"/>
</dbReference>
<dbReference type="Proteomes" id="UP000326565">
    <property type="component" value="Unassembled WGS sequence"/>
</dbReference>
<dbReference type="InterPro" id="IPR016166">
    <property type="entry name" value="FAD-bd_PCMH"/>
</dbReference>
<evidence type="ECO:0000256" key="2">
    <source>
        <dbReference type="ARBA" id="ARBA00022630"/>
    </source>
</evidence>
<dbReference type="AlphaFoldDB" id="A0A5N5X155"/>
<dbReference type="PANTHER" id="PTHR42973:SF54">
    <property type="entry name" value="FAD-BINDING PCMH-TYPE DOMAIN-CONTAINING PROTEIN"/>
    <property type="match status" value="1"/>
</dbReference>
<protein>
    <recommendedName>
        <fullName evidence="5">FAD-binding PCMH-type domain-containing protein</fullName>
    </recommendedName>
</protein>
<dbReference type="Gene3D" id="3.30.465.10">
    <property type="match status" value="1"/>
</dbReference>
<dbReference type="GO" id="GO:0016491">
    <property type="term" value="F:oxidoreductase activity"/>
    <property type="evidence" value="ECO:0007669"/>
    <property type="project" value="UniProtKB-KW"/>
</dbReference>
<keyword evidence="3" id="KW-0274">FAD</keyword>
<dbReference type="GO" id="GO:0071949">
    <property type="term" value="F:FAD binding"/>
    <property type="evidence" value="ECO:0007669"/>
    <property type="project" value="InterPro"/>
</dbReference>
<dbReference type="PANTHER" id="PTHR42973">
    <property type="entry name" value="BINDING OXIDOREDUCTASE, PUTATIVE (AFU_ORTHOLOGUE AFUA_1G17690)-RELATED"/>
    <property type="match status" value="1"/>
</dbReference>
<evidence type="ECO:0000259" key="5">
    <source>
        <dbReference type="PROSITE" id="PS51387"/>
    </source>
</evidence>
<evidence type="ECO:0000313" key="6">
    <source>
        <dbReference type="EMBL" id="KAB8074508.1"/>
    </source>
</evidence>
<dbReference type="InterPro" id="IPR012951">
    <property type="entry name" value="BBE"/>
</dbReference>
<dbReference type="Pfam" id="PF08031">
    <property type="entry name" value="BBE"/>
    <property type="match status" value="1"/>
</dbReference>